<keyword evidence="17" id="KW-1185">Reference proteome</keyword>
<keyword evidence="14" id="KW-0961">Cell wall biogenesis/degradation</keyword>
<evidence type="ECO:0000256" key="13">
    <source>
        <dbReference type="ARBA" id="ARBA00047594"/>
    </source>
</evidence>
<dbReference type="EC" id="3.6.1.27" evidence="3 14"/>
<comment type="similarity">
    <text evidence="2 14">Belongs to the UppP family.</text>
</comment>
<comment type="catalytic activity">
    <reaction evidence="13 14">
        <text>di-trans,octa-cis-undecaprenyl diphosphate + H2O = di-trans,octa-cis-undecaprenyl phosphate + phosphate + H(+)</text>
        <dbReference type="Rhea" id="RHEA:28094"/>
        <dbReference type="ChEBI" id="CHEBI:15377"/>
        <dbReference type="ChEBI" id="CHEBI:15378"/>
        <dbReference type="ChEBI" id="CHEBI:43474"/>
        <dbReference type="ChEBI" id="CHEBI:58405"/>
        <dbReference type="ChEBI" id="CHEBI:60392"/>
        <dbReference type="EC" id="3.6.1.27"/>
    </reaction>
</comment>
<comment type="function">
    <text evidence="14">Catalyzes the dephosphorylation of undecaprenyl diphosphate (UPP). Confers resistance to bacitracin.</text>
</comment>
<evidence type="ECO:0000256" key="1">
    <source>
        <dbReference type="ARBA" id="ARBA00004651"/>
    </source>
</evidence>
<dbReference type="HAMAP" id="MF_01006">
    <property type="entry name" value="Undec_diphosphatase"/>
    <property type="match status" value="1"/>
</dbReference>
<feature type="transmembrane region" description="Helical" evidence="14">
    <location>
        <begin position="108"/>
        <end position="128"/>
    </location>
</feature>
<feature type="transmembrane region" description="Helical" evidence="14">
    <location>
        <begin position="320"/>
        <end position="339"/>
    </location>
</feature>
<keyword evidence="14" id="KW-0573">Peptidoglycan synthesis</keyword>
<dbReference type="Proteomes" id="UP001225316">
    <property type="component" value="Unassembled WGS sequence"/>
</dbReference>
<feature type="transmembrane region" description="Helical" evidence="14">
    <location>
        <begin position="178"/>
        <end position="195"/>
    </location>
</feature>
<evidence type="ECO:0000256" key="6">
    <source>
        <dbReference type="ARBA" id="ARBA00022692"/>
    </source>
</evidence>
<reference evidence="16 17" key="1">
    <citation type="submission" date="2023-04" db="EMBL/GenBank/DDBJ databases">
        <title>A novel bacteria isolated from coastal sediment.</title>
        <authorList>
            <person name="Liu X.-J."/>
            <person name="Du Z.-J."/>
        </authorList>
    </citation>
    <scope>NUCLEOTIDE SEQUENCE [LARGE SCALE GENOMIC DNA]</scope>
    <source>
        <strain evidence="16 17">SDUM461003</strain>
    </source>
</reference>
<feature type="chain" id="PRO_5046787201" description="Undecaprenyl-diphosphatase" evidence="15">
    <location>
        <begin position="22"/>
        <end position="341"/>
    </location>
</feature>
<evidence type="ECO:0000256" key="9">
    <source>
        <dbReference type="ARBA" id="ARBA00023136"/>
    </source>
</evidence>
<dbReference type="Pfam" id="PF02673">
    <property type="entry name" value="BacA"/>
    <property type="match status" value="1"/>
</dbReference>
<dbReference type="EMBL" id="JARXHW010000038">
    <property type="protein sequence ID" value="MDQ8208713.1"/>
    <property type="molecule type" value="Genomic_DNA"/>
</dbReference>
<feature type="transmembrane region" description="Helical" evidence="14">
    <location>
        <begin position="261"/>
        <end position="279"/>
    </location>
</feature>
<evidence type="ECO:0000256" key="15">
    <source>
        <dbReference type="SAM" id="SignalP"/>
    </source>
</evidence>
<feature type="signal peptide" evidence="15">
    <location>
        <begin position="1"/>
        <end position="21"/>
    </location>
</feature>
<accession>A0ABU1AX83</accession>
<evidence type="ECO:0000256" key="11">
    <source>
        <dbReference type="ARBA" id="ARBA00032707"/>
    </source>
</evidence>
<feature type="transmembrane region" description="Helical" evidence="14">
    <location>
        <begin position="291"/>
        <end position="313"/>
    </location>
</feature>
<evidence type="ECO:0000256" key="7">
    <source>
        <dbReference type="ARBA" id="ARBA00022801"/>
    </source>
</evidence>
<evidence type="ECO:0000256" key="10">
    <source>
        <dbReference type="ARBA" id="ARBA00023251"/>
    </source>
</evidence>
<keyword evidence="10 14" id="KW-0046">Antibiotic resistance</keyword>
<gene>
    <name evidence="14" type="primary">uppP</name>
    <name evidence="16" type="ORF">QEH52_14395</name>
</gene>
<evidence type="ECO:0000256" key="3">
    <source>
        <dbReference type="ARBA" id="ARBA00012374"/>
    </source>
</evidence>
<evidence type="ECO:0000313" key="17">
    <source>
        <dbReference type="Proteomes" id="UP001225316"/>
    </source>
</evidence>
<evidence type="ECO:0000256" key="12">
    <source>
        <dbReference type="ARBA" id="ARBA00032932"/>
    </source>
</evidence>
<dbReference type="GO" id="GO:0050380">
    <property type="term" value="F:undecaprenyl-diphosphatase activity"/>
    <property type="evidence" value="ECO:0007669"/>
    <property type="project" value="UniProtKB-EC"/>
</dbReference>
<name>A0ABU1AX83_9BACT</name>
<keyword evidence="5 14" id="KW-1003">Cell membrane</keyword>
<proteinExistence type="inferred from homology"/>
<evidence type="ECO:0000256" key="4">
    <source>
        <dbReference type="ARBA" id="ARBA00021581"/>
    </source>
</evidence>
<evidence type="ECO:0000256" key="2">
    <source>
        <dbReference type="ARBA" id="ARBA00010621"/>
    </source>
</evidence>
<dbReference type="InterPro" id="IPR003824">
    <property type="entry name" value="UppP"/>
</dbReference>
<keyword evidence="15" id="KW-0732">Signal</keyword>
<evidence type="ECO:0000256" key="14">
    <source>
        <dbReference type="HAMAP-Rule" id="MF_01006"/>
    </source>
</evidence>
<keyword evidence="14" id="KW-0133">Cell shape</keyword>
<comment type="caution">
    <text evidence="16">The sequence shown here is derived from an EMBL/GenBank/DDBJ whole genome shotgun (WGS) entry which is preliminary data.</text>
</comment>
<organism evidence="16 17">
    <name type="scientific">Thalassobacterium maritimum</name>
    <dbReference type="NCBI Taxonomy" id="3041265"/>
    <lineage>
        <taxon>Bacteria</taxon>
        <taxon>Pseudomonadati</taxon>
        <taxon>Verrucomicrobiota</taxon>
        <taxon>Opitutia</taxon>
        <taxon>Puniceicoccales</taxon>
        <taxon>Coraliomargaritaceae</taxon>
        <taxon>Thalassobacterium</taxon>
    </lineage>
</organism>
<dbReference type="PANTHER" id="PTHR30622">
    <property type="entry name" value="UNDECAPRENYL-DIPHOSPHATASE"/>
    <property type="match status" value="1"/>
</dbReference>
<dbReference type="PANTHER" id="PTHR30622:SF3">
    <property type="entry name" value="UNDECAPRENYL-DIPHOSPHATASE"/>
    <property type="match status" value="1"/>
</dbReference>
<comment type="miscellaneous">
    <text evidence="14">Bacitracin is thought to be involved in the inhibition of peptidoglycan synthesis by sequestering undecaprenyl diphosphate, thereby reducing the pool of lipid carrier available.</text>
</comment>
<keyword evidence="8 14" id="KW-1133">Transmembrane helix</keyword>
<evidence type="ECO:0000256" key="5">
    <source>
        <dbReference type="ARBA" id="ARBA00022475"/>
    </source>
</evidence>
<keyword evidence="6 14" id="KW-0812">Transmembrane</keyword>
<comment type="subcellular location">
    <subcellularLocation>
        <location evidence="1 14">Cell membrane</location>
        <topology evidence="1 14">Multi-pass membrane protein</topology>
    </subcellularLocation>
</comment>
<evidence type="ECO:0000256" key="8">
    <source>
        <dbReference type="ARBA" id="ARBA00022989"/>
    </source>
</evidence>
<evidence type="ECO:0000313" key="16">
    <source>
        <dbReference type="EMBL" id="MDQ8208713.1"/>
    </source>
</evidence>
<feature type="transmembrane region" description="Helical" evidence="14">
    <location>
        <begin position="148"/>
        <end position="166"/>
    </location>
</feature>
<keyword evidence="9 14" id="KW-0472">Membrane</keyword>
<protein>
    <recommendedName>
        <fullName evidence="4 14">Undecaprenyl-diphosphatase</fullName>
        <ecNumber evidence="3 14">3.6.1.27</ecNumber>
    </recommendedName>
    <alternativeName>
        <fullName evidence="12 14">Bacitracin resistance protein</fullName>
    </alternativeName>
    <alternativeName>
        <fullName evidence="11 14">Undecaprenyl pyrophosphate phosphatase</fullName>
    </alternativeName>
</protein>
<keyword evidence="7 14" id="KW-0378">Hydrolase</keyword>
<dbReference type="RefSeq" id="WP_308951366.1">
    <property type="nucleotide sequence ID" value="NZ_JARXHW010000038.1"/>
</dbReference>
<sequence>MTFRICQIILCFLTASTWASAIEGEAPAPPIKESNESTNLTYTDAVILGIVEGITEYLPISSTGHLILTNAVLGLDGDTAIRDDNGELILVQDNAMAAKRPYTIGEAAYAYVIVIQAGAIAAVVLLYWQTILKILKGCLGKDPQGRKLAINLICAFIPAAIIGLLLNDWIETTLGDNVRAVAGALIVGAIVMLIVEKWRKHGQKGAIESDDGPDIHQLSIRQSVMIGLFQCLAMWPGTSRSMATIVGGYIAGLSPKHAAEFSFLLGLITLSAASGYKVVSDGSNMIQALDTGPVIIGCIVAFISSALAVKWLVNYLSKHGLALFAWYRIALAIVVFLVVGN</sequence>